<reference evidence="1 2" key="1">
    <citation type="submission" date="2015-01" db="EMBL/GenBank/DDBJ databases">
        <title>Evolution of Trichinella species and genotypes.</title>
        <authorList>
            <person name="Korhonen P.K."/>
            <person name="Edoardo P."/>
            <person name="Giuseppe L.R."/>
            <person name="Gasser R.B."/>
        </authorList>
    </citation>
    <scope>NUCLEOTIDE SEQUENCE [LARGE SCALE GENOMIC DNA]</scope>
    <source>
        <strain evidence="1">ISS417</strain>
    </source>
</reference>
<organism evidence="1 2">
    <name type="scientific">Trichinella murrelli</name>
    <dbReference type="NCBI Taxonomy" id="144512"/>
    <lineage>
        <taxon>Eukaryota</taxon>
        <taxon>Metazoa</taxon>
        <taxon>Ecdysozoa</taxon>
        <taxon>Nematoda</taxon>
        <taxon>Enoplea</taxon>
        <taxon>Dorylaimia</taxon>
        <taxon>Trichinellida</taxon>
        <taxon>Trichinellidae</taxon>
        <taxon>Trichinella</taxon>
    </lineage>
</organism>
<dbReference type="EMBL" id="JYDJ01000078">
    <property type="protein sequence ID" value="KRX45319.1"/>
    <property type="molecule type" value="Genomic_DNA"/>
</dbReference>
<evidence type="ECO:0000313" key="1">
    <source>
        <dbReference type="EMBL" id="KRX45319.1"/>
    </source>
</evidence>
<sequence>MIFDYAQNLHYTSKNTVSMSSFSKRLSRLMTSALLSPNILTVTANNSIGFTNITKTAEPTSADDPDSSSSCFSSARLAVTSPRRKNFLLDSAFGRHECSNGLNLQVEKQNVRLEKQPYSLWMDEFFCRCLLSITMLWWSWIAGRQNIPKLN</sequence>
<dbReference type="AlphaFoldDB" id="A0A0V0U372"/>
<accession>A0A0V0U372</accession>
<proteinExistence type="predicted"/>
<evidence type="ECO:0000313" key="2">
    <source>
        <dbReference type="Proteomes" id="UP000055048"/>
    </source>
</evidence>
<name>A0A0V0U372_9BILA</name>
<protein>
    <submittedName>
        <fullName evidence="1">Uncharacterized protein</fullName>
    </submittedName>
</protein>
<gene>
    <name evidence="1" type="ORF">T05_16520</name>
</gene>
<dbReference type="Proteomes" id="UP000055048">
    <property type="component" value="Unassembled WGS sequence"/>
</dbReference>
<comment type="caution">
    <text evidence="1">The sequence shown here is derived from an EMBL/GenBank/DDBJ whole genome shotgun (WGS) entry which is preliminary data.</text>
</comment>
<keyword evidence="2" id="KW-1185">Reference proteome</keyword>